<dbReference type="Proteomes" id="UP001151760">
    <property type="component" value="Unassembled WGS sequence"/>
</dbReference>
<accession>A0ABQ4ZJ15</accession>
<sequence length="140" mass="15272">MSEGRGANSFLVTPLPVEVRPNVTVVVEEDPNTAIMFLNIRMKTAESFIQQEHKISSGHSRVKLFGSDLRVSAGITKYPTRHGCKHVAVMPRQDTCNKRINATVSSSPDRSGNGGDGCDSEFDESEGHVPYGLCIIQRIG</sequence>
<evidence type="ECO:0000313" key="2">
    <source>
        <dbReference type="EMBL" id="GJS88947.1"/>
    </source>
</evidence>
<evidence type="ECO:0000256" key="1">
    <source>
        <dbReference type="SAM" id="MobiDB-lite"/>
    </source>
</evidence>
<protein>
    <submittedName>
        <fullName evidence="2">Uncharacterized protein</fullName>
    </submittedName>
</protein>
<reference evidence="2" key="2">
    <citation type="submission" date="2022-01" db="EMBL/GenBank/DDBJ databases">
        <authorList>
            <person name="Yamashiro T."/>
            <person name="Shiraishi A."/>
            <person name="Satake H."/>
            <person name="Nakayama K."/>
        </authorList>
    </citation>
    <scope>NUCLEOTIDE SEQUENCE</scope>
</reference>
<reference evidence="2" key="1">
    <citation type="journal article" date="2022" name="Int. J. Mol. Sci.">
        <title>Draft Genome of Tanacetum Coccineum: Genomic Comparison of Closely Related Tanacetum-Family Plants.</title>
        <authorList>
            <person name="Yamashiro T."/>
            <person name="Shiraishi A."/>
            <person name="Nakayama K."/>
            <person name="Satake H."/>
        </authorList>
    </citation>
    <scope>NUCLEOTIDE SEQUENCE</scope>
</reference>
<dbReference type="EMBL" id="BQNB010011312">
    <property type="protein sequence ID" value="GJS88947.1"/>
    <property type="molecule type" value="Genomic_DNA"/>
</dbReference>
<comment type="caution">
    <text evidence="2">The sequence shown here is derived from an EMBL/GenBank/DDBJ whole genome shotgun (WGS) entry which is preliminary data.</text>
</comment>
<keyword evidence="3" id="KW-1185">Reference proteome</keyword>
<feature type="region of interest" description="Disordered" evidence="1">
    <location>
        <begin position="102"/>
        <end position="123"/>
    </location>
</feature>
<evidence type="ECO:0000313" key="3">
    <source>
        <dbReference type="Proteomes" id="UP001151760"/>
    </source>
</evidence>
<organism evidence="2 3">
    <name type="scientific">Tanacetum coccineum</name>
    <dbReference type="NCBI Taxonomy" id="301880"/>
    <lineage>
        <taxon>Eukaryota</taxon>
        <taxon>Viridiplantae</taxon>
        <taxon>Streptophyta</taxon>
        <taxon>Embryophyta</taxon>
        <taxon>Tracheophyta</taxon>
        <taxon>Spermatophyta</taxon>
        <taxon>Magnoliopsida</taxon>
        <taxon>eudicotyledons</taxon>
        <taxon>Gunneridae</taxon>
        <taxon>Pentapetalae</taxon>
        <taxon>asterids</taxon>
        <taxon>campanulids</taxon>
        <taxon>Asterales</taxon>
        <taxon>Asteraceae</taxon>
        <taxon>Asteroideae</taxon>
        <taxon>Anthemideae</taxon>
        <taxon>Anthemidinae</taxon>
        <taxon>Tanacetum</taxon>
    </lineage>
</organism>
<name>A0ABQ4ZJ15_9ASTR</name>
<gene>
    <name evidence="2" type="ORF">Tco_0771583</name>
</gene>
<proteinExistence type="predicted"/>